<evidence type="ECO:0000256" key="6">
    <source>
        <dbReference type="ARBA" id="ARBA00022840"/>
    </source>
</evidence>
<feature type="domain" description="Bms1-type G" evidence="12">
    <location>
        <begin position="80"/>
        <end position="244"/>
    </location>
</feature>
<dbReference type="InterPro" id="IPR037875">
    <property type="entry name" value="Bms1_N"/>
</dbReference>
<dbReference type="EMBL" id="JARQWQ010000021">
    <property type="protein sequence ID" value="KAK2565041.1"/>
    <property type="molecule type" value="Genomic_DNA"/>
</dbReference>
<keyword evidence="8" id="KW-0539">Nucleus</keyword>
<dbReference type="GO" id="GO:0030686">
    <property type="term" value="C:90S preribosome"/>
    <property type="evidence" value="ECO:0007669"/>
    <property type="project" value="TreeGrafter"/>
</dbReference>
<feature type="compositionally biased region" description="Basic and acidic residues" evidence="11">
    <location>
        <begin position="58"/>
        <end position="76"/>
    </location>
</feature>
<dbReference type="Pfam" id="PF04950">
    <property type="entry name" value="RIBIOP_C"/>
    <property type="match status" value="1"/>
</dbReference>
<comment type="subcellular location">
    <subcellularLocation>
        <location evidence="1">Nucleus</location>
        <location evidence="1">Nucleolus</location>
    </subcellularLocation>
</comment>
<dbReference type="GO" id="GO:0005654">
    <property type="term" value="C:nucleoplasm"/>
    <property type="evidence" value="ECO:0007669"/>
    <property type="project" value="UniProtKB-ARBA"/>
</dbReference>
<dbReference type="SUPFAM" id="SSF52540">
    <property type="entry name" value="P-loop containing nucleoside triphosphate hydrolases"/>
    <property type="match status" value="1"/>
</dbReference>
<keyword evidence="3" id="KW-0597">Phosphoprotein</keyword>
<feature type="region of interest" description="Disordered" evidence="11">
    <location>
        <begin position="1051"/>
        <end position="1073"/>
    </location>
</feature>
<evidence type="ECO:0000313" key="13">
    <source>
        <dbReference type="EMBL" id="KAK2565041.1"/>
    </source>
</evidence>
<dbReference type="GO" id="GO:0034511">
    <property type="term" value="F:U3 snoRNA binding"/>
    <property type="evidence" value="ECO:0007669"/>
    <property type="project" value="TreeGrafter"/>
</dbReference>
<comment type="catalytic activity">
    <reaction evidence="9">
        <text>GTP + H2O = GDP + phosphate + H(+)</text>
        <dbReference type="Rhea" id="RHEA:19669"/>
        <dbReference type="ChEBI" id="CHEBI:15377"/>
        <dbReference type="ChEBI" id="CHEBI:15378"/>
        <dbReference type="ChEBI" id="CHEBI:37565"/>
        <dbReference type="ChEBI" id="CHEBI:43474"/>
        <dbReference type="ChEBI" id="CHEBI:58189"/>
    </reaction>
    <physiologicalReaction direction="left-to-right" evidence="9">
        <dbReference type="Rhea" id="RHEA:19670"/>
    </physiologicalReaction>
</comment>
<evidence type="ECO:0000256" key="2">
    <source>
        <dbReference type="ARBA" id="ARBA00022517"/>
    </source>
</evidence>
<feature type="compositionally biased region" description="Basic and acidic residues" evidence="11">
    <location>
        <begin position="719"/>
        <end position="730"/>
    </location>
</feature>
<dbReference type="GO" id="GO:0000479">
    <property type="term" value="P:endonucleolytic cleavage of tricistronic rRNA transcript (SSU-rRNA, 5.8S rRNA, LSU-rRNA)"/>
    <property type="evidence" value="ECO:0007669"/>
    <property type="project" value="TreeGrafter"/>
</dbReference>
<evidence type="ECO:0000256" key="7">
    <source>
        <dbReference type="ARBA" id="ARBA00023134"/>
    </source>
</evidence>
<keyword evidence="4" id="KW-0547">Nucleotide-binding</keyword>
<dbReference type="Gene3D" id="3.40.50.300">
    <property type="entry name" value="P-loop containing nucleotide triphosphate hydrolases"/>
    <property type="match status" value="1"/>
</dbReference>
<evidence type="ECO:0000313" key="14">
    <source>
        <dbReference type="Proteomes" id="UP001249851"/>
    </source>
</evidence>
<dbReference type="Proteomes" id="UP001249851">
    <property type="component" value="Unassembled WGS sequence"/>
</dbReference>
<evidence type="ECO:0000256" key="10">
    <source>
        <dbReference type="ARBA" id="ARBA00061391"/>
    </source>
</evidence>
<name>A0AAD9QQ31_ACRCE</name>
<evidence type="ECO:0000256" key="11">
    <source>
        <dbReference type="SAM" id="MobiDB-lite"/>
    </source>
</evidence>
<evidence type="ECO:0000256" key="9">
    <source>
        <dbReference type="ARBA" id="ARBA00049117"/>
    </source>
</evidence>
<feature type="compositionally biased region" description="Basic and acidic residues" evidence="11">
    <location>
        <begin position="514"/>
        <end position="523"/>
    </location>
</feature>
<protein>
    <submittedName>
        <fullName evidence="13">Ribosome biogenesis protein BMS1-like protein</fullName>
    </submittedName>
</protein>
<comment type="caution">
    <text evidence="13">The sequence shown here is derived from an EMBL/GenBank/DDBJ whole genome shotgun (WGS) entry which is preliminary data.</text>
</comment>
<accession>A0AAD9QQ31</accession>
<reference evidence="13" key="2">
    <citation type="journal article" date="2023" name="Science">
        <title>Genomic signatures of disease resistance in endangered staghorn corals.</title>
        <authorList>
            <person name="Vollmer S.V."/>
            <person name="Selwyn J.D."/>
            <person name="Despard B.A."/>
            <person name="Roesel C.L."/>
        </authorList>
    </citation>
    <scope>NUCLEOTIDE SEQUENCE</scope>
    <source>
        <strain evidence="13">K2</strain>
    </source>
</reference>
<keyword evidence="2" id="KW-0690">Ribosome biogenesis</keyword>
<sequence length="1086" mass="123098">MEDEERCTPAKQHRKKQAGRKAEKKKKKNQKPEDNAPQRNSKAFTFKSAVRAARQFHRKQDVQTKKQRDPKVDRTPLEPPPYIIAVVGPPKVGKTTLINSLLKNFTRQQLTNIKGPVTIVSGKKRRLTFLECNNNINSMMDIAKVADLVLLLIDASFGFEMEIFEFLSICQIHGFPKIIGVLTHLDLLKDNKGLRKTKKRLKNRFWMEVYQGAKLFYLSGLVYGSYPKVEIHNLGRFISVAKFPPLAWRVSHAYILADRMEELTDPELIRQNAKCDRKICLYGYVRGCHLKHNSRVHIIGCGDYTLQKISLLPDPCPLPEEQKKRSLNERERLIYAPFSGVGGVVYDKDAVYIDLGGSHSARGKFTSAPEVDNNPSNELVSSLIDAKHSIDTKMRTSHLTLFKDGPSVGPDEINFDKDSVKPLEQVTKNQNHLTDKIGEGSELRESGRKEIENVDTETQLVKAKRKLGGDLSNGRVNKKRRKTLKRESTSSEFDAQELSSSRMKGGKRNKMKKTLTESTKEDTSGNQFTTDLANELSEESAECEVEMETVDSEHDIDSAEEDNVEGNHSCIGLENEEEGDHEEGLFKWKENLAQKAASAFLRRQQDSTNLKKLVYGNEIQGTTKSDFVDNSDDDTVGGIFKVKQKKNQSLGTVHERDCSLVITNISVRDWSQTKVLESIRDCFVTGKWKASEDAQTLLREDDQLEDEEMYGDFEDLETGEVRKAKHKGDSESDDKGEESDDNQATKDNVEEIAFDRRLERKKKMKAAFDALYPLVLFYIFAKSFSGSSTSARYDAGDGTSYYDELKTEMSEQGQLNQSEFQGMDDEARAQYEGFTPGAYVRVELTEMPCEFVENFDPKYPVILGGLLSSEDKFGFLQADFRISATGSVLDLDKSIQLMKKLKLTGTPLKIFKNTAFIKGMFNSALEVAKFEGATIRSVSGIRGQVKRALKNPSGAFRATFEDRLLMSDIVFIRTWYPVSVPNFYNPMTSLLLPSDQKENWLAMRSVGQLRKDLGLKTPINKDSLYKPIERVTRHFQPLVIPAKLQKELPFKSKPKVEKQRSKPTRETRQTVVMEPKEKAVSVVRIQ</sequence>
<dbReference type="GO" id="GO:0032040">
    <property type="term" value="C:small-subunit processome"/>
    <property type="evidence" value="ECO:0007669"/>
    <property type="project" value="UniProtKB-ARBA"/>
</dbReference>
<dbReference type="InterPro" id="IPR039761">
    <property type="entry name" value="Bms1/Tsr1"/>
</dbReference>
<dbReference type="Pfam" id="PF08142">
    <property type="entry name" value="AARP2CN"/>
    <property type="match status" value="1"/>
</dbReference>
<feature type="compositionally biased region" description="Basic residues" evidence="11">
    <location>
        <begin position="504"/>
        <end position="513"/>
    </location>
</feature>
<dbReference type="CDD" id="cd01882">
    <property type="entry name" value="BMS1"/>
    <property type="match status" value="1"/>
</dbReference>
<dbReference type="InterPro" id="IPR030387">
    <property type="entry name" value="G_Bms1/Tsr1_dom"/>
</dbReference>
<dbReference type="FunFam" id="3.40.50.300:FF:000105">
    <property type="entry name" value="BMS1 ribosome biogenesis factor"/>
    <property type="match status" value="1"/>
</dbReference>
<keyword evidence="14" id="KW-1185">Reference proteome</keyword>
<dbReference type="GO" id="GO:0003924">
    <property type="term" value="F:GTPase activity"/>
    <property type="evidence" value="ECO:0007669"/>
    <property type="project" value="TreeGrafter"/>
</dbReference>
<feature type="region of interest" description="Disordered" evidence="11">
    <location>
        <begin position="466"/>
        <end position="527"/>
    </location>
</feature>
<feature type="region of interest" description="Disordered" evidence="11">
    <location>
        <begin position="715"/>
        <end position="748"/>
    </location>
</feature>
<dbReference type="GO" id="GO:0000462">
    <property type="term" value="P:maturation of SSU-rRNA from tricistronic rRNA transcript (SSU-rRNA, 5.8S rRNA, LSU-rRNA)"/>
    <property type="evidence" value="ECO:0007669"/>
    <property type="project" value="TreeGrafter"/>
</dbReference>
<reference evidence="13" key="1">
    <citation type="journal article" date="2023" name="G3 (Bethesda)">
        <title>Whole genome assembly and annotation of the endangered Caribbean coral Acropora cervicornis.</title>
        <authorList>
            <person name="Selwyn J.D."/>
            <person name="Vollmer S.V."/>
        </authorList>
    </citation>
    <scope>NUCLEOTIDE SEQUENCE</scope>
    <source>
        <strain evidence="13">K2</strain>
    </source>
</reference>
<evidence type="ECO:0000256" key="5">
    <source>
        <dbReference type="ARBA" id="ARBA00022801"/>
    </source>
</evidence>
<evidence type="ECO:0000256" key="8">
    <source>
        <dbReference type="ARBA" id="ARBA00023242"/>
    </source>
</evidence>
<dbReference type="GO" id="GO:0005524">
    <property type="term" value="F:ATP binding"/>
    <property type="evidence" value="ECO:0007669"/>
    <property type="project" value="UniProtKB-KW"/>
</dbReference>
<keyword evidence="6" id="KW-0067">ATP-binding</keyword>
<proteinExistence type="inferred from homology"/>
<gene>
    <name evidence="13" type="ORF">P5673_011761</name>
</gene>
<dbReference type="GO" id="GO:0005525">
    <property type="term" value="F:GTP binding"/>
    <property type="evidence" value="ECO:0007669"/>
    <property type="project" value="UniProtKB-KW"/>
</dbReference>
<evidence type="ECO:0000256" key="1">
    <source>
        <dbReference type="ARBA" id="ARBA00004604"/>
    </source>
</evidence>
<dbReference type="SMART" id="SM00785">
    <property type="entry name" value="AARP2CN"/>
    <property type="match status" value="1"/>
</dbReference>
<dbReference type="InterPro" id="IPR007034">
    <property type="entry name" value="BMS1_TSR1_C"/>
</dbReference>
<feature type="compositionally biased region" description="Basic residues" evidence="11">
    <location>
        <begin position="11"/>
        <end position="29"/>
    </location>
</feature>
<dbReference type="SMART" id="SM01362">
    <property type="entry name" value="DUF663"/>
    <property type="match status" value="1"/>
</dbReference>
<dbReference type="PANTHER" id="PTHR12858">
    <property type="entry name" value="RIBOSOME BIOGENESIS PROTEIN"/>
    <property type="match status" value="1"/>
</dbReference>
<keyword evidence="7" id="KW-0342">GTP-binding</keyword>
<dbReference type="AlphaFoldDB" id="A0AAD9QQ31"/>
<evidence type="ECO:0000256" key="4">
    <source>
        <dbReference type="ARBA" id="ARBA00022741"/>
    </source>
</evidence>
<feature type="compositionally biased region" description="Acidic residues" evidence="11">
    <location>
        <begin position="731"/>
        <end position="741"/>
    </location>
</feature>
<organism evidence="13 14">
    <name type="scientific">Acropora cervicornis</name>
    <name type="common">Staghorn coral</name>
    <dbReference type="NCBI Taxonomy" id="6130"/>
    <lineage>
        <taxon>Eukaryota</taxon>
        <taxon>Metazoa</taxon>
        <taxon>Cnidaria</taxon>
        <taxon>Anthozoa</taxon>
        <taxon>Hexacorallia</taxon>
        <taxon>Scleractinia</taxon>
        <taxon>Astrocoeniina</taxon>
        <taxon>Acroporidae</taxon>
        <taxon>Acropora</taxon>
    </lineage>
</organism>
<dbReference type="PANTHER" id="PTHR12858:SF2">
    <property type="entry name" value="RIBOSOME BIOGENESIS PROTEIN BMS1 HOMOLOG"/>
    <property type="match status" value="1"/>
</dbReference>
<evidence type="ECO:0000259" key="12">
    <source>
        <dbReference type="PROSITE" id="PS51714"/>
    </source>
</evidence>
<dbReference type="InterPro" id="IPR012948">
    <property type="entry name" value="AARP2CN"/>
</dbReference>
<feature type="compositionally biased region" description="Polar residues" evidence="11">
    <location>
        <begin position="490"/>
        <end position="501"/>
    </location>
</feature>
<keyword evidence="5" id="KW-0378">Hydrolase</keyword>
<evidence type="ECO:0000256" key="3">
    <source>
        <dbReference type="ARBA" id="ARBA00022553"/>
    </source>
</evidence>
<feature type="region of interest" description="Disordered" evidence="11">
    <location>
        <begin position="1"/>
        <end position="77"/>
    </location>
</feature>
<dbReference type="InterPro" id="IPR027417">
    <property type="entry name" value="P-loop_NTPase"/>
</dbReference>
<comment type="similarity">
    <text evidence="10">Belongs to the TRAFAC class translation factor GTPase superfamily. Bms1-like GTPase family. BMS1 subfamily.</text>
</comment>
<dbReference type="PROSITE" id="PS51714">
    <property type="entry name" value="G_BMS1"/>
    <property type="match status" value="1"/>
</dbReference>